<evidence type="ECO:0000256" key="2">
    <source>
        <dbReference type="ARBA" id="ARBA00022771"/>
    </source>
</evidence>
<comment type="caution">
    <text evidence="6">The sequence shown here is derived from an EMBL/GenBank/DDBJ whole genome shotgun (WGS) entry which is preliminary data.</text>
</comment>
<dbReference type="InterPro" id="IPR011011">
    <property type="entry name" value="Znf_FYVE_PHD"/>
</dbReference>
<dbReference type="InterPro" id="IPR001965">
    <property type="entry name" value="Znf_PHD"/>
</dbReference>
<evidence type="ECO:0000256" key="5">
    <source>
        <dbReference type="SAM" id="MobiDB-lite"/>
    </source>
</evidence>
<dbReference type="PROSITE" id="PS01359">
    <property type="entry name" value="ZF_PHD_1"/>
    <property type="match status" value="1"/>
</dbReference>
<accession>A0A6A4K2C3</accession>
<dbReference type="PROSITE" id="PS51253">
    <property type="entry name" value="HTH_CENPB"/>
    <property type="match status" value="1"/>
</dbReference>
<organism evidence="6 7">
    <name type="scientific">Apolygus lucorum</name>
    <name type="common">Small green plant bug</name>
    <name type="synonym">Lygocoris lucorum</name>
    <dbReference type="NCBI Taxonomy" id="248454"/>
    <lineage>
        <taxon>Eukaryota</taxon>
        <taxon>Metazoa</taxon>
        <taxon>Ecdysozoa</taxon>
        <taxon>Arthropoda</taxon>
        <taxon>Hexapoda</taxon>
        <taxon>Insecta</taxon>
        <taxon>Pterygota</taxon>
        <taxon>Neoptera</taxon>
        <taxon>Paraneoptera</taxon>
        <taxon>Hemiptera</taxon>
        <taxon>Heteroptera</taxon>
        <taxon>Panheteroptera</taxon>
        <taxon>Cimicomorpha</taxon>
        <taxon>Miridae</taxon>
        <taxon>Mirini</taxon>
        <taxon>Apolygus</taxon>
    </lineage>
</organism>
<keyword evidence="3" id="KW-0862">Zinc</keyword>
<dbReference type="EMBL" id="WIXP02000001">
    <property type="protein sequence ID" value="KAF6217274.1"/>
    <property type="molecule type" value="Genomic_DNA"/>
</dbReference>
<keyword evidence="4" id="KW-0238">DNA-binding</keyword>
<dbReference type="SMART" id="SM00674">
    <property type="entry name" value="CENPB"/>
    <property type="match status" value="1"/>
</dbReference>
<dbReference type="SUPFAM" id="SSF57903">
    <property type="entry name" value="FYVE/PHD zinc finger"/>
    <property type="match status" value="1"/>
</dbReference>
<dbReference type="Gene3D" id="3.30.40.10">
    <property type="entry name" value="Zinc/RING finger domain, C3HC4 (zinc finger)"/>
    <property type="match status" value="1"/>
</dbReference>
<keyword evidence="7" id="KW-1185">Reference proteome</keyword>
<dbReference type="AlphaFoldDB" id="A0A6A4K2C3"/>
<proteinExistence type="predicted"/>
<keyword evidence="2" id="KW-0863">Zinc-finger</keyword>
<sequence length="353" mass="40510">MEFFSFRPPWCPIMNLNKSVFGTLFFPFPACRIQEFLACQQLVWLLKGTSVGSKFSHPRRGPLAVLTEDEEKLLVKWLEECRRKGFPKRQLDLLKNVEEFLKLDKDRKTPSSNGKPGKSWMKGFLSRHPEITYRTPKAVTAASSNVSSNDLKKWFQIVEDHLEEEGCSEVLSHPERIFNGDETNFLLCPKTGRVLINPERSVTLADHAEKERKTSDGENALCRLKQTVELYYEKSEKEKREEAAKDERGKIREQNKATKDNKRKPKAPQEPIPGTSHNPKLSEPTTKMSQIQKTSRDNGGNLCFECEGIAKTGESIKCKFCEKVFHKKCSHPGETFDDDDFFICSPCLEQYPI</sequence>
<keyword evidence="1" id="KW-0479">Metal-binding</keyword>
<dbReference type="CDD" id="cd15489">
    <property type="entry name" value="PHD_SF"/>
    <property type="match status" value="1"/>
</dbReference>
<protein>
    <submittedName>
        <fullName evidence="6">Uncharacterized protein</fullName>
    </submittedName>
</protein>
<feature type="compositionally biased region" description="Polar residues" evidence="5">
    <location>
        <begin position="275"/>
        <end position="293"/>
    </location>
</feature>
<dbReference type="InterPro" id="IPR013083">
    <property type="entry name" value="Znf_RING/FYVE/PHD"/>
</dbReference>
<evidence type="ECO:0000256" key="3">
    <source>
        <dbReference type="ARBA" id="ARBA00022833"/>
    </source>
</evidence>
<evidence type="ECO:0000256" key="1">
    <source>
        <dbReference type="ARBA" id="ARBA00022723"/>
    </source>
</evidence>
<dbReference type="OrthoDB" id="6605189at2759"/>
<evidence type="ECO:0000256" key="4">
    <source>
        <dbReference type="ARBA" id="ARBA00023125"/>
    </source>
</evidence>
<dbReference type="InterPro" id="IPR019786">
    <property type="entry name" value="Zinc_finger_PHD-type_CS"/>
</dbReference>
<dbReference type="GO" id="GO:0008270">
    <property type="term" value="F:zinc ion binding"/>
    <property type="evidence" value="ECO:0007669"/>
    <property type="project" value="UniProtKB-KW"/>
</dbReference>
<feature type="region of interest" description="Disordered" evidence="5">
    <location>
        <begin position="235"/>
        <end position="296"/>
    </location>
</feature>
<name>A0A6A4K2C3_APOLU</name>
<dbReference type="Proteomes" id="UP000466442">
    <property type="component" value="Linkage Group LG1"/>
</dbReference>
<evidence type="ECO:0000313" key="6">
    <source>
        <dbReference type="EMBL" id="KAF6217274.1"/>
    </source>
</evidence>
<dbReference type="InterPro" id="IPR006600">
    <property type="entry name" value="HTH_CenpB_DNA-bd_dom"/>
</dbReference>
<dbReference type="GO" id="GO:0003677">
    <property type="term" value="F:DNA binding"/>
    <property type="evidence" value="ECO:0007669"/>
    <property type="project" value="UniProtKB-KW"/>
</dbReference>
<feature type="compositionally biased region" description="Basic and acidic residues" evidence="5">
    <location>
        <begin position="235"/>
        <end position="260"/>
    </location>
</feature>
<gene>
    <name evidence="6" type="ORF">GE061_001628</name>
</gene>
<dbReference type="Pfam" id="PF03221">
    <property type="entry name" value="HTH_Tnp_Tc5"/>
    <property type="match status" value="1"/>
</dbReference>
<reference evidence="6" key="1">
    <citation type="journal article" date="2021" name="Mol. Ecol. Resour.">
        <title>Apolygus lucorum genome provides insights into omnivorousness and mesophyll feeding.</title>
        <authorList>
            <person name="Liu Y."/>
            <person name="Liu H."/>
            <person name="Wang H."/>
            <person name="Huang T."/>
            <person name="Liu B."/>
            <person name="Yang B."/>
            <person name="Yin L."/>
            <person name="Li B."/>
            <person name="Zhang Y."/>
            <person name="Zhang S."/>
            <person name="Jiang F."/>
            <person name="Zhang X."/>
            <person name="Ren Y."/>
            <person name="Wang B."/>
            <person name="Wang S."/>
            <person name="Lu Y."/>
            <person name="Wu K."/>
            <person name="Fan W."/>
            <person name="Wang G."/>
        </authorList>
    </citation>
    <scope>NUCLEOTIDE SEQUENCE</scope>
    <source>
        <strain evidence="6">12Hb</strain>
    </source>
</reference>
<dbReference type="SMART" id="SM00249">
    <property type="entry name" value="PHD"/>
    <property type="match status" value="1"/>
</dbReference>
<evidence type="ECO:0000313" key="7">
    <source>
        <dbReference type="Proteomes" id="UP000466442"/>
    </source>
</evidence>